<gene>
    <name evidence="1" type="ORF">AOG54_07065</name>
</gene>
<accession>A0A0Q0XFT9</accession>
<evidence type="ECO:0000313" key="2">
    <source>
        <dbReference type="Proteomes" id="UP000050320"/>
    </source>
</evidence>
<evidence type="ECO:0000313" key="1">
    <source>
        <dbReference type="EMBL" id="KQB33443.1"/>
    </source>
</evidence>
<protein>
    <submittedName>
        <fullName evidence="1">Uncharacterized protein</fullName>
    </submittedName>
</protein>
<reference evidence="1 2" key="1">
    <citation type="submission" date="2015-09" db="EMBL/GenBank/DDBJ databases">
        <title>Heavy metals and arsenic resistance mechanisms in polyextremophilic archaea of the family Ferroplasmaceae.</title>
        <authorList>
            <person name="Bulaev A.G."/>
            <person name="Kanygina A.V."/>
        </authorList>
    </citation>
    <scope>NUCLEOTIDE SEQUENCE [LARGE SCALE GENOMIC DNA]</scope>
    <source>
        <strain evidence="1 2">VT</strain>
    </source>
</reference>
<comment type="caution">
    <text evidence="1">The sequence shown here is derived from an EMBL/GenBank/DDBJ whole genome shotgun (WGS) entry which is preliminary data.</text>
</comment>
<dbReference type="RefSeq" id="WP_055032662.1">
    <property type="nucleotide sequence ID" value="NZ_LKBG01000296.1"/>
</dbReference>
<sequence length="145" mass="16483">MNNKNHNLINKTAIVIGTNTYETLMQIHHMLLNGLKIHNISDETGETDIYYFGTNNWRNINSKDFINKLKKYDLIIISGGETAFSLLNSSEFKFIKNMQCFMPLVSCGIINGGDLDSKYVILKGGGIGGPDIYFKIIDYFKKLYN</sequence>
<dbReference type="InterPro" id="IPR042213">
    <property type="entry name" value="NBD_C_sf"/>
</dbReference>
<dbReference type="Gene3D" id="3.40.980.20">
    <property type="entry name" value="Four-carbon acid sugar kinase, nucleotide binding domain"/>
    <property type="match status" value="1"/>
</dbReference>
<dbReference type="Proteomes" id="UP000050320">
    <property type="component" value="Unassembled WGS sequence"/>
</dbReference>
<organism evidence="1 2">
    <name type="scientific">Acidiplasma aeolicum</name>
    <dbReference type="NCBI Taxonomy" id="507754"/>
    <lineage>
        <taxon>Archaea</taxon>
        <taxon>Methanobacteriati</taxon>
        <taxon>Thermoplasmatota</taxon>
        <taxon>Thermoplasmata</taxon>
        <taxon>Thermoplasmatales</taxon>
        <taxon>Ferroplasmaceae</taxon>
        <taxon>Acidiplasma</taxon>
    </lineage>
</organism>
<proteinExistence type="predicted"/>
<dbReference type="SUPFAM" id="SSF142764">
    <property type="entry name" value="YgbK-like"/>
    <property type="match status" value="1"/>
</dbReference>
<dbReference type="EMBL" id="LKBG01000296">
    <property type="protein sequence ID" value="KQB33443.1"/>
    <property type="molecule type" value="Genomic_DNA"/>
</dbReference>
<name>A0A0Q0XFT9_9ARCH</name>
<keyword evidence="2" id="KW-1185">Reference proteome</keyword>
<dbReference type="AlphaFoldDB" id="A0A0Q0XFT9"/>